<feature type="compositionally biased region" description="Low complexity" evidence="1">
    <location>
        <begin position="179"/>
        <end position="193"/>
    </location>
</feature>
<keyword evidence="4" id="KW-1185">Reference proteome</keyword>
<feature type="transmembrane region" description="Helical" evidence="2">
    <location>
        <begin position="320"/>
        <end position="344"/>
    </location>
</feature>
<feature type="transmembrane region" description="Helical" evidence="2">
    <location>
        <begin position="579"/>
        <end position="601"/>
    </location>
</feature>
<feature type="compositionally biased region" description="Low complexity" evidence="1">
    <location>
        <begin position="1"/>
        <end position="28"/>
    </location>
</feature>
<keyword evidence="2" id="KW-0472">Membrane</keyword>
<evidence type="ECO:0008006" key="5">
    <source>
        <dbReference type="Google" id="ProtNLM"/>
    </source>
</evidence>
<comment type="caution">
    <text evidence="3">The sequence shown here is derived from an EMBL/GenBank/DDBJ whole genome shotgun (WGS) entry which is preliminary data.</text>
</comment>
<feature type="compositionally biased region" description="Basic and acidic residues" evidence="1">
    <location>
        <begin position="67"/>
        <end position="76"/>
    </location>
</feature>
<dbReference type="Proteomes" id="UP000016986">
    <property type="component" value="Unassembled WGS sequence"/>
</dbReference>
<feature type="transmembrane region" description="Helical" evidence="2">
    <location>
        <begin position="365"/>
        <end position="390"/>
    </location>
</feature>
<name>U2YXG3_9EURY</name>
<evidence type="ECO:0000313" key="4">
    <source>
        <dbReference type="Proteomes" id="UP000016986"/>
    </source>
</evidence>
<proteinExistence type="predicted"/>
<evidence type="ECO:0000313" key="3">
    <source>
        <dbReference type="EMBL" id="GAD53477.1"/>
    </source>
</evidence>
<feature type="compositionally biased region" description="Basic residues" evidence="1">
    <location>
        <begin position="48"/>
        <end position="66"/>
    </location>
</feature>
<feature type="transmembrane region" description="Helical" evidence="2">
    <location>
        <begin position="125"/>
        <end position="145"/>
    </location>
</feature>
<reference evidence="3 4" key="1">
    <citation type="submission" date="2013-09" db="EMBL/GenBank/DDBJ databases">
        <title>Whole genome sequencing of Halarchaeum acidiphilum strain MH1-52-1.</title>
        <authorList>
            <person name="Shimane Y."/>
            <person name="Minegishi H."/>
            <person name="Nishi S."/>
            <person name="Echigo A."/>
            <person name="Shuto A."/>
            <person name="Konishi M."/>
            <person name="Ito T."/>
            <person name="Ohkuma M."/>
            <person name="Ohta Y."/>
            <person name="Nagano Y."/>
            <person name="Tsubouchi T."/>
            <person name="Mori K."/>
            <person name="Usui K."/>
            <person name="Kamekura M."/>
            <person name="Usami R."/>
            <person name="Takaki Y."/>
            <person name="Hatada Y."/>
        </authorList>
    </citation>
    <scope>NUCLEOTIDE SEQUENCE [LARGE SCALE GENOMIC DNA]</scope>
    <source>
        <strain evidence="3 4">JCM 16109</strain>
    </source>
</reference>
<feature type="compositionally biased region" description="Basic and acidic residues" evidence="1">
    <location>
        <begin position="29"/>
        <end position="40"/>
    </location>
</feature>
<dbReference type="eggNOG" id="arCOG01814">
    <property type="taxonomic scope" value="Archaea"/>
</dbReference>
<keyword evidence="2" id="KW-1133">Transmembrane helix</keyword>
<organism evidence="3 4">
    <name type="scientific">Halarchaeum acidiphilum MH1-52-1</name>
    <dbReference type="NCBI Taxonomy" id="1261545"/>
    <lineage>
        <taxon>Archaea</taxon>
        <taxon>Methanobacteriati</taxon>
        <taxon>Methanobacteriota</taxon>
        <taxon>Stenosarchaea group</taxon>
        <taxon>Halobacteria</taxon>
        <taxon>Halobacteriales</taxon>
        <taxon>Halobacteriaceae</taxon>
    </lineage>
</organism>
<protein>
    <recommendedName>
        <fullName evidence="5">Type II secretion system protein</fullName>
    </recommendedName>
</protein>
<feature type="region of interest" description="Disordered" evidence="1">
    <location>
        <begin position="179"/>
        <end position="207"/>
    </location>
</feature>
<evidence type="ECO:0000256" key="1">
    <source>
        <dbReference type="SAM" id="MobiDB-lite"/>
    </source>
</evidence>
<accession>U2YXG3</accession>
<feature type="transmembrane region" description="Helical" evidence="2">
    <location>
        <begin position="613"/>
        <end position="635"/>
    </location>
</feature>
<sequence>MRDASTAPTASSASRSTTTARSTVSTRSTARDSGRRRDCTTRAPRIARPARRSPRRRVRRARRARTRDRGTRRDALVTRPAAALDDAFVRVAARLPEVPVPVPADLDETLDALDWRAAPADVARVAALFVALAAGSVSLAVVAPLPALVLAAYVLAGACAARHAPSLALALRESRLVGAVPGSSPVSPSASGSNPPRRRGGVRRRDGRDALADALTRAVRATAGTPETPLDAVAPTLPTPGLRRAVALVRAAVETPAADRGRVLDRALSAAHDATERHVRTGTRAVRGPVNAVYAFGVILPLALVGLVPVAPAAGVALPLGLVAVCYDAVLPLALLAVAAWALANRPAVFPAGRADATADRDRRRAVLAGLGAGALAALGCVALGVAWALPVSVPCCAVGVALAVATRASVAVDERADAVADGLPDVTAVVGRRLAAGDPPETAVAAVGDALPGPAGELFAAADRTRRALGRPLDAAFFGRRGVIGPEHGPRVAGTVRLVLDAATGGAAGGRVLTEVADGLDAVHRLETEARADLADLVDTLVRTGGLFAPAIAGATVTLAGHVGTFAGTGAALPVPTLGLIVGAYVAWSAVVLTALAVCLDRGVRPAPLCHRVGSCLASAGACYACAAAATALLL</sequence>
<keyword evidence="2" id="KW-0812">Transmembrane</keyword>
<evidence type="ECO:0000256" key="2">
    <source>
        <dbReference type="SAM" id="Phobius"/>
    </source>
</evidence>
<dbReference type="EMBL" id="BATA01000069">
    <property type="protein sequence ID" value="GAD53477.1"/>
    <property type="molecule type" value="Genomic_DNA"/>
</dbReference>
<feature type="transmembrane region" description="Helical" evidence="2">
    <location>
        <begin position="292"/>
        <end position="314"/>
    </location>
</feature>
<feature type="region of interest" description="Disordered" evidence="1">
    <location>
        <begin position="1"/>
        <end position="76"/>
    </location>
</feature>
<dbReference type="AlphaFoldDB" id="U2YXG3"/>
<gene>
    <name evidence="3" type="ORF">MBEHAL_2237</name>
</gene>